<dbReference type="OrthoDB" id="8628659at2"/>
<dbReference type="GO" id="GO:0022857">
    <property type="term" value="F:transmembrane transporter activity"/>
    <property type="evidence" value="ECO:0007669"/>
    <property type="project" value="InterPro"/>
</dbReference>
<evidence type="ECO:0000256" key="1">
    <source>
        <dbReference type="ARBA" id="ARBA00004651"/>
    </source>
</evidence>
<dbReference type="Proteomes" id="UP000247832">
    <property type="component" value="Unassembled WGS sequence"/>
</dbReference>
<feature type="transmembrane region" description="Helical" evidence="5">
    <location>
        <begin position="338"/>
        <end position="371"/>
    </location>
</feature>
<feature type="transmembrane region" description="Helical" evidence="5">
    <location>
        <begin position="293"/>
        <end position="317"/>
    </location>
</feature>
<evidence type="ECO:0000256" key="3">
    <source>
        <dbReference type="ARBA" id="ARBA00022989"/>
    </source>
</evidence>
<dbReference type="AlphaFoldDB" id="A0A2V5L6D1"/>
<protein>
    <submittedName>
        <fullName evidence="7">MFS transporter</fullName>
    </submittedName>
</protein>
<keyword evidence="4 5" id="KW-0472">Membrane</keyword>
<feature type="domain" description="Major facilitator superfamily (MFS) profile" evidence="6">
    <location>
        <begin position="1"/>
        <end position="379"/>
    </location>
</feature>
<dbReference type="PANTHER" id="PTHR23527:SF1">
    <property type="entry name" value="BLL3282 PROTEIN"/>
    <property type="match status" value="1"/>
</dbReference>
<keyword evidence="2 5" id="KW-0812">Transmembrane</keyword>
<comment type="subcellular location">
    <subcellularLocation>
        <location evidence="1">Cell membrane</location>
        <topology evidence="1">Multi-pass membrane protein</topology>
    </subcellularLocation>
</comment>
<keyword evidence="3 5" id="KW-1133">Transmembrane helix</keyword>
<dbReference type="InterPro" id="IPR052952">
    <property type="entry name" value="MFS-Transporter"/>
</dbReference>
<evidence type="ECO:0000256" key="4">
    <source>
        <dbReference type="ARBA" id="ARBA00023136"/>
    </source>
</evidence>
<dbReference type="GO" id="GO:0005886">
    <property type="term" value="C:plasma membrane"/>
    <property type="evidence" value="ECO:0007669"/>
    <property type="project" value="UniProtKB-SubCell"/>
</dbReference>
<organism evidence="7 8">
    <name type="scientific">Arthrobacter livingstonensis</name>
    <dbReference type="NCBI Taxonomy" id="670078"/>
    <lineage>
        <taxon>Bacteria</taxon>
        <taxon>Bacillati</taxon>
        <taxon>Actinomycetota</taxon>
        <taxon>Actinomycetes</taxon>
        <taxon>Micrococcales</taxon>
        <taxon>Micrococcaceae</taxon>
        <taxon>Arthrobacter</taxon>
    </lineage>
</organism>
<accession>A0A2V5L6D1</accession>
<feature type="transmembrane region" description="Helical" evidence="5">
    <location>
        <begin position="235"/>
        <end position="258"/>
    </location>
</feature>
<dbReference type="InterPro" id="IPR011701">
    <property type="entry name" value="MFS"/>
</dbReference>
<gene>
    <name evidence="7" type="ORF">CVV68_17130</name>
</gene>
<dbReference type="InterPro" id="IPR020846">
    <property type="entry name" value="MFS_dom"/>
</dbReference>
<comment type="caution">
    <text evidence="7">The sequence shown here is derived from an EMBL/GenBank/DDBJ whole genome shotgun (WGS) entry which is preliminary data.</text>
</comment>
<sequence length="385" mass="38751">MLGLGVAAQTAGTVFVSAPAFLIPMLHQQRGLTLAQAGLLAAAPTFGMVLTLILWGALADRIGERWVIAGGLALTALATLGAIAAQGYAGLAVFFVLGGMAAASTNAASGRVVVGWFPKERRGLAMGIRQMAQPLGVTLAAVTVPTLAAGSGIPAALLVPLVITSVLAAACGAWIVNPPRQAKPAVVPVGSSLNPYRRSGFLWRIHAVSILLVVPQFTLSTFGLVWLVADLRWDALAAGVLVGVAQFVGAVGRVGTGVLSDRVGSRVRPLRWVAMAAAAAMLVLAAADAAHWSAAAVIMVIATTISVADNGLAFTSVAEMAGAAWAGRALGAQNTGQFLAAAAVGPAFGALIGVAGFPLAFVAAAVCPALAVPLIPRPAAEHDHL</sequence>
<feature type="transmembrane region" description="Helical" evidence="5">
    <location>
        <begin position="157"/>
        <end position="176"/>
    </location>
</feature>
<evidence type="ECO:0000313" key="8">
    <source>
        <dbReference type="Proteomes" id="UP000247832"/>
    </source>
</evidence>
<dbReference type="EMBL" id="QJVD01000021">
    <property type="protein sequence ID" value="PYI65764.1"/>
    <property type="molecule type" value="Genomic_DNA"/>
</dbReference>
<dbReference type="SUPFAM" id="SSF103473">
    <property type="entry name" value="MFS general substrate transporter"/>
    <property type="match status" value="1"/>
</dbReference>
<name>A0A2V5L6D1_9MICC</name>
<dbReference type="Pfam" id="PF07690">
    <property type="entry name" value="MFS_1"/>
    <property type="match status" value="1"/>
</dbReference>
<evidence type="ECO:0000256" key="5">
    <source>
        <dbReference type="SAM" id="Phobius"/>
    </source>
</evidence>
<feature type="transmembrane region" description="Helical" evidence="5">
    <location>
        <begin position="201"/>
        <end position="229"/>
    </location>
</feature>
<dbReference type="InterPro" id="IPR036259">
    <property type="entry name" value="MFS_trans_sf"/>
</dbReference>
<feature type="transmembrane region" description="Helical" evidence="5">
    <location>
        <begin position="135"/>
        <end position="151"/>
    </location>
</feature>
<evidence type="ECO:0000313" key="7">
    <source>
        <dbReference type="EMBL" id="PYI65764.1"/>
    </source>
</evidence>
<reference evidence="7 8" key="1">
    <citation type="submission" date="2018-05" db="EMBL/GenBank/DDBJ databases">
        <title>Genetic diversity of glacier-inhabiting Cryobacterium bacteria in China and description of Cryobacterium mengkeensis sp. nov. and Arthrobacter glacialis sp. nov.</title>
        <authorList>
            <person name="Liu Q."/>
            <person name="Xin Y.-H."/>
        </authorList>
    </citation>
    <scope>NUCLEOTIDE SEQUENCE [LARGE SCALE GENOMIC DNA]</scope>
    <source>
        <strain evidence="7 8">LI2</strain>
    </source>
</reference>
<dbReference type="PANTHER" id="PTHR23527">
    <property type="entry name" value="BLL3282 PROTEIN"/>
    <property type="match status" value="1"/>
</dbReference>
<proteinExistence type="predicted"/>
<keyword evidence="8" id="KW-1185">Reference proteome</keyword>
<feature type="transmembrane region" description="Helical" evidence="5">
    <location>
        <begin position="66"/>
        <end position="85"/>
    </location>
</feature>
<dbReference type="PROSITE" id="PS50850">
    <property type="entry name" value="MFS"/>
    <property type="match status" value="1"/>
</dbReference>
<evidence type="ECO:0000256" key="2">
    <source>
        <dbReference type="ARBA" id="ARBA00022692"/>
    </source>
</evidence>
<feature type="transmembrane region" description="Helical" evidence="5">
    <location>
        <begin position="270"/>
        <end position="287"/>
    </location>
</feature>
<evidence type="ECO:0000259" key="6">
    <source>
        <dbReference type="PROSITE" id="PS50850"/>
    </source>
</evidence>
<dbReference type="Gene3D" id="1.20.1250.20">
    <property type="entry name" value="MFS general substrate transporter like domains"/>
    <property type="match status" value="2"/>
</dbReference>
<feature type="transmembrane region" description="Helical" evidence="5">
    <location>
        <begin position="38"/>
        <end position="59"/>
    </location>
</feature>
<feature type="transmembrane region" description="Helical" evidence="5">
    <location>
        <begin position="91"/>
        <end position="114"/>
    </location>
</feature>